<evidence type="ECO:0000313" key="3">
    <source>
        <dbReference type="Proteomes" id="UP000057737"/>
    </source>
</evidence>
<evidence type="ECO:0000256" key="1">
    <source>
        <dbReference type="SAM" id="Phobius"/>
    </source>
</evidence>
<feature type="transmembrane region" description="Helical" evidence="1">
    <location>
        <begin position="70"/>
        <end position="89"/>
    </location>
</feature>
<keyword evidence="1" id="KW-0812">Transmembrane</keyword>
<dbReference type="EMBL" id="LNCU01000014">
    <property type="protein sequence ID" value="KWV60624.1"/>
    <property type="molecule type" value="Genomic_DNA"/>
</dbReference>
<keyword evidence="3" id="KW-1185">Reference proteome</keyword>
<dbReference type="AlphaFoldDB" id="A0A109K4F5"/>
<dbReference type="PANTHER" id="PTHR34821:SF2">
    <property type="entry name" value="INNER MEMBRANE PROTEIN YDCZ"/>
    <property type="match status" value="1"/>
</dbReference>
<organism evidence="2 3">
    <name type="scientific">Bradyrhizobium macuxiense</name>
    <dbReference type="NCBI Taxonomy" id="1755647"/>
    <lineage>
        <taxon>Bacteria</taxon>
        <taxon>Pseudomonadati</taxon>
        <taxon>Pseudomonadota</taxon>
        <taxon>Alphaproteobacteria</taxon>
        <taxon>Hyphomicrobiales</taxon>
        <taxon>Nitrobacteraceae</taxon>
        <taxon>Bradyrhizobium</taxon>
    </lineage>
</organism>
<dbReference type="Pfam" id="PF04657">
    <property type="entry name" value="DMT_YdcZ"/>
    <property type="match status" value="1"/>
</dbReference>
<comment type="caution">
    <text evidence="2">The sequence shown here is derived from an EMBL/GenBank/DDBJ whole genome shotgun (WGS) entry which is preliminary data.</text>
</comment>
<dbReference type="OrthoDB" id="370053at2"/>
<feature type="transmembrane region" description="Helical" evidence="1">
    <location>
        <begin position="95"/>
        <end position="113"/>
    </location>
</feature>
<gene>
    <name evidence="2" type="ORF">AS156_28365</name>
</gene>
<feature type="transmembrane region" description="Helical" evidence="1">
    <location>
        <begin position="125"/>
        <end position="144"/>
    </location>
</feature>
<dbReference type="PANTHER" id="PTHR34821">
    <property type="entry name" value="INNER MEMBRANE PROTEIN YDCZ"/>
    <property type="match status" value="1"/>
</dbReference>
<feature type="transmembrane region" description="Helical" evidence="1">
    <location>
        <begin position="33"/>
        <end position="58"/>
    </location>
</feature>
<keyword evidence="1" id="KW-0472">Membrane</keyword>
<proteinExistence type="predicted"/>
<protein>
    <recommendedName>
        <fullName evidence="4">Transporter family-2 protein</fullName>
    </recommendedName>
</protein>
<evidence type="ECO:0008006" key="4">
    <source>
        <dbReference type="Google" id="ProtNLM"/>
    </source>
</evidence>
<dbReference type="InterPro" id="IPR006750">
    <property type="entry name" value="YdcZ"/>
</dbReference>
<dbReference type="Proteomes" id="UP000057737">
    <property type="component" value="Unassembled WGS sequence"/>
</dbReference>
<sequence length="146" mass="15118">MNAFAPLLVVAAGCCVGFQQLLNANLGKTLQSAWWSAFVSYLGGTIALAVLLVILRVPFFSFASATRAPLIAWTGGVFGAVFIATSVFMIPRLGVATVVTLIVVGQLLSSLLFDQFGLLGTPQHPATLVRLLGAACLVAGAALVRA</sequence>
<evidence type="ECO:0000313" key="2">
    <source>
        <dbReference type="EMBL" id="KWV60624.1"/>
    </source>
</evidence>
<name>A0A109K4F5_9BRAD</name>
<keyword evidence="1" id="KW-1133">Transmembrane helix</keyword>
<reference evidence="2 3" key="1">
    <citation type="submission" date="2015-11" db="EMBL/GenBank/DDBJ databases">
        <title>Draft Genome Sequence of the Strain BR 10303 (Bradyrhizobium sp.) isolated from nodules of Centrolobium paraense.</title>
        <authorList>
            <person name="Zelli J.E."/>
            <person name="Simoes-Araujo J.L."/>
            <person name="Barauna A.C."/>
            <person name="Silva K."/>
        </authorList>
    </citation>
    <scope>NUCLEOTIDE SEQUENCE [LARGE SCALE GENOMIC DNA]</scope>
    <source>
        <strain evidence="2 3">BR 10303</strain>
    </source>
</reference>
<dbReference type="GO" id="GO:0005886">
    <property type="term" value="C:plasma membrane"/>
    <property type="evidence" value="ECO:0007669"/>
    <property type="project" value="TreeGrafter"/>
</dbReference>
<accession>A0A109K4F5</accession>